<keyword evidence="1" id="KW-0732">Signal</keyword>
<dbReference type="VEuPathDB" id="FungiDB:AFUB_036920"/>
<gene>
    <name evidence="2" type="ORF">AFUB_036920</name>
</gene>
<sequence length="217" mass="21262">MKFTGIVASLAVASSASALAIPQTPVDATLSKLNNALNNVEGLVGGLLGGVCEEVDLTQVQTELITIKGQLTKLVPVSATKRDVMSTANNVATPVTGAAGSELDNVEGAVKPVTNVAGNAVNTVEDVAQPVADVAGGAVGTVKNTVGGAVGTVENIASGPIDTVTGTAGVNTLAQNLVSKVKSGALDAADVQNVLTTIGQAGGLNPTSLTNVLAGLL</sequence>
<evidence type="ECO:0008006" key="4">
    <source>
        <dbReference type="Google" id="ProtNLM"/>
    </source>
</evidence>
<dbReference type="OrthoDB" id="4492304at2759"/>
<proteinExistence type="predicted"/>
<reference evidence="2 3" key="1">
    <citation type="journal article" date="2008" name="PLoS Genet.">
        <title>Genomic islands in the pathogenic filamentous fungus Aspergillus fumigatus.</title>
        <authorList>
            <person name="Fedorova N.D."/>
            <person name="Khaldi N."/>
            <person name="Joardar V.S."/>
            <person name="Maiti R."/>
            <person name="Amedeo P."/>
            <person name="Anderson M.J."/>
            <person name="Crabtree J."/>
            <person name="Silva J.C."/>
            <person name="Badger J.H."/>
            <person name="Albarraq A."/>
            <person name="Angiuoli S."/>
            <person name="Bussey H."/>
            <person name="Bowyer P."/>
            <person name="Cotty P.J."/>
            <person name="Dyer P.S."/>
            <person name="Egan A."/>
            <person name="Galens K."/>
            <person name="Fraser-Liggett C.M."/>
            <person name="Haas B.J."/>
            <person name="Inman J.M."/>
            <person name="Kent R."/>
            <person name="Lemieux S."/>
            <person name="Malavazi I."/>
            <person name="Orvis J."/>
            <person name="Roemer T."/>
            <person name="Ronning C.M."/>
            <person name="Sundaram J.P."/>
            <person name="Sutton G."/>
            <person name="Turner G."/>
            <person name="Venter J.C."/>
            <person name="White O.R."/>
            <person name="Whitty B.R."/>
            <person name="Youngman P."/>
            <person name="Wolfe K.H."/>
            <person name="Goldman G.H."/>
            <person name="Wortman J.R."/>
            <person name="Jiang B."/>
            <person name="Denning D.W."/>
            <person name="Nierman W.C."/>
        </authorList>
    </citation>
    <scope>NUCLEOTIDE SEQUENCE [LARGE SCALE GENOMIC DNA]</scope>
    <source>
        <strain evidence="3">CBS 144.89 / FGSC A1163 / CEA10</strain>
    </source>
</reference>
<dbReference type="Proteomes" id="UP000001699">
    <property type="component" value="Unassembled WGS sequence"/>
</dbReference>
<evidence type="ECO:0000313" key="2">
    <source>
        <dbReference type="EMBL" id="EDP52526.1"/>
    </source>
</evidence>
<accession>B0XWZ2</accession>
<feature type="chain" id="PRO_5002758430" description="Cell wall protein" evidence="1">
    <location>
        <begin position="19"/>
        <end position="217"/>
    </location>
</feature>
<evidence type="ECO:0000313" key="3">
    <source>
        <dbReference type="Proteomes" id="UP000001699"/>
    </source>
</evidence>
<dbReference type="AlphaFoldDB" id="B0XWZ2"/>
<evidence type="ECO:0000256" key="1">
    <source>
        <dbReference type="SAM" id="SignalP"/>
    </source>
</evidence>
<organism evidence="2 3">
    <name type="scientific">Aspergillus fumigatus (strain CBS 144.89 / FGSC A1163 / CEA10)</name>
    <name type="common">Neosartorya fumigata</name>
    <dbReference type="NCBI Taxonomy" id="451804"/>
    <lineage>
        <taxon>Eukaryota</taxon>
        <taxon>Fungi</taxon>
        <taxon>Dikarya</taxon>
        <taxon>Ascomycota</taxon>
        <taxon>Pezizomycotina</taxon>
        <taxon>Eurotiomycetes</taxon>
        <taxon>Eurotiomycetidae</taxon>
        <taxon>Eurotiales</taxon>
        <taxon>Aspergillaceae</taxon>
        <taxon>Aspergillus</taxon>
        <taxon>Aspergillus subgen. Fumigati</taxon>
    </lineage>
</organism>
<keyword evidence="3" id="KW-1185">Reference proteome</keyword>
<name>B0XWZ2_ASPFC</name>
<feature type="signal peptide" evidence="1">
    <location>
        <begin position="1"/>
        <end position="18"/>
    </location>
</feature>
<dbReference type="EMBL" id="DS499596">
    <property type="protein sequence ID" value="EDP52526.1"/>
    <property type="molecule type" value="Genomic_DNA"/>
</dbReference>
<protein>
    <recommendedName>
        <fullName evidence="4">Cell wall protein</fullName>
    </recommendedName>
</protein>
<dbReference type="HOGENOM" id="CLU_110769_0_0_1"/>